<reference evidence="1" key="1">
    <citation type="submission" date="2022-08" db="EMBL/GenBank/DDBJ databases">
        <title>Genome Sequence of Lecanicillium fungicola.</title>
        <authorList>
            <person name="Buettner E."/>
        </authorList>
    </citation>
    <scope>NUCLEOTIDE SEQUENCE</scope>
    <source>
        <strain evidence="1">Babe33</strain>
    </source>
</reference>
<protein>
    <submittedName>
        <fullName evidence="1">Uncharacterized protein</fullName>
    </submittedName>
</protein>
<evidence type="ECO:0000313" key="2">
    <source>
        <dbReference type="Proteomes" id="UP001143910"/>
    </source>
</evidence>
<comment type="caution">
    <text evidence="1">The sequence shown here is derived from an EMBL/GenBank/DDBJ whole genome shotgun (WGS) entry which is preliminary data.</text>
</comment>
<accession>A0ACC1NDV0</accession>
<gene>
    <name evidence="1" type="ORF">NQ176_g4847</name>
</gene>
<dbReference type="EMBL" id="JANJQO010000562">
    <property type="protein sequence ID" value="KAJ2976614.1"/>
    <property type="molecule type" value="Genomic_DNA"/>
</dbReference>
<keyword evidence="2" id="KW-1185">Reference proteome</keyword>
<evidence type="ECO:0000313" key="1">
    <source>
        <dbReference type="EMBL" id="KAJ2976614.1"/>
    </source>
</evidence>
<proteinExistence type="predicted"/>
<organism evidence="1 2">
    <name type="scientific">Zarea fungicola</name>
    <dbReference type="NCBI Taxonomy" id="93591"/>
    <lineage>
        <taxon>Eukaryota</taxon>
        <taxon>Fungi</taxon>
        <taxon>Dikarya</taxon>
        <taxon>Ascomycota</taxon>
        <taxon>Pezizomycotina</taxon>
        <taxon>Sordariomycetes</taxon>
        <taxon>Hypocreomycetidae</taxon>
        <taxon>Hypocreales</taxon>
        <taxon>Cordycipitaceae</taxon>
        <taxon>Zarea</taxon>
    </lineage>
</organism>
<dbReference type="Proteomes" id="UP001143910">
    <property type="component" value="Unassembled WGS sequence"/>
</dbReference>
<name>A0ACC1NDV0_9HYPO</name>
<sequence>MTDTLTILPNPDPVTQQMPSRTRIPLTCEYCRGHRVRCDGPGFDDECNNCRVWKELMKFMKEHTKVTKDLEEQFETLVHERDFAKKQVETLTHERDFAQKQVETLMRDREEQAKEQNWALESTTKQFEALIHEQNQKHESARLEIGALTRERDYALLKLSRFTGQLSKTM</sequence>